<name>A0AAE0GK71_9CHLO</name>
<dbReference type="AlphaFoldDB" id="A0AAE0GK71"/>
<accession>A0AAE0GK71</accession>
<evidence type="ECO:0000313" key="1">
    <source>
        <dbReference type="EMBL" id="KAK3279622.1"/>
    </source>
</evidence>
<keyword evidence="2" id="KW-1185">Reference proteome</keyword>
<evidence type="ECO:0000313" key="2">
    <source>
        <dbReference type="Proteomes" id="UP001190700"/>
    </source>
</evidence>
<dbReference type="EMBL" id="LGRX02004755">
    <property type="protein sequence ID" value="KAK3279622.1"/>
    <property type="molecule type" value="Genomic_DNA"/>
</dbReference>
<organism evidence="1 2">
    <name type="scientific">Cymbomonas tetramitiformis</name>
    <dbReference type="NCBI Taxonomy" id="36881"/>
    <lineage>
        <taxon>Eukaryota</taxon>
        <taxon>Viridiplantae</taxon>
        <taxon>Chlorophyta</taxon>
        <taxon>Pyramimonadophyceae</taxon>
        <taxon>Pyramimonadales</taxon>
        <taxon>Pyramimonadaceae</taxon>
        <taxon>Cymbomonas</taxon>
    </lineage>
</organism>
<dbReference type="Proteomes" id="UP001190700">
    <property type="component" value="Unassembled WGS sequence"/>
</dbReference>
<comment type="caution">
    <text evidence="1">The sequence shown here is derived from an EMBL/GenBank/DDBJ whole genome shotgun (WGS) entry which is preliminary data.</text>
</comment>
<reference evidence="1 2" key="1">
    <citation type="journal article" date="2015" name="Genome Biol. Evol.">
        <title>Comparative Genomics of a Bacterivorous Green Alga Reveals Evolutionary Causalities and Consequences of Phago-Mixotrophic Mode of Nutrition.</title>
        <authorList>
            <person name="Burns J.A."/>
            <person name="Paasch A."/>
            <person name="Narechania A."/>
            <person name="Kim E."/>
        </authorList>
    </citation>
    <scope>NUCLEOTIDE SEQUENCE [LARGE SCALE GENOMIC DNA]</scope>
    <source>
        <strain evidence="1 2">PLY_AMNH</strain>
    </source>
</reference>
<proteinExistence type="predicted"/>
<protein>
    <submittedName>
        <fullName evidence="1">Uncharacterized protein</fullName>
    </submittedName>
</protein>
<sequence>MYRGKKYLRGVAVQQSRWDAFLQKVQLAEFDEKVARIVVMLVVRRTDGSGQLETMGTRYLQELYFMLAKKRNWGAKVRGFWCNELRQLLITHLELEAVFKTVQAFLCELRGKVVGDRNTSTMTFMNLTKILG</sequence>
<gene>
    <name evidence="1" type="ORF">CYMTET_12484</name>
</gene>